<dbReference type="AlphaFoldDB" id="A0AA38TLW3"/>
<feature type="coiled-coil region" evidence="4">
    <location>
        <begin position="562"/>
        <end position="589"/>
    </location>
</feature>
<organism evidence="7 8">
    <name type="scientific">Centaurea solstitialis</name>
    <name type="common">yellow star-thistle</name>
    <dbReference type="NCBI Taxonomy" id="347529"/>
    <lineage>
        <taxon>Eukaryota</taxon>
        <taxon>Viridiplantae</taxon>
        <taxon>Streptophyta</taxon>
        <taxon>Embryophyta</taxon>
        <taxon>Tracheophyta</taxon>
        <taxon>Spermatophyta</taxon>
        <taxon>Magnoliopsida</taxon>
        <taxon>eudicotyledons</taxon>
        <taxon>Gunneridae</taxon>
        <taxon>Pentapetalae</taxon>
        <taxon>asterids</taxon>
        <taxon>campanulids</taxon>
        <taxon>Asterales</taxon>
        <taxon>Asteraceae</taxon>
        <taxon>Carduoideae</taxon>
        <taxon>Cardueae</taxon>
        <taxon>Centaureinae</taxon>
        <taxon>Centaurea</taxon>
    </lineage>
</organism>
<keyword evidence="4" id="KW-0175">Coiled coil</keyword>
<dbReference type="PROSITE" id="PS51649">
    <property type="entry name" value="NPH3"/>
    <property type="match status" value="1"/>
</dbReference>
<feature type="domain" description="NPH3" evidence="6">
    <location>
        <begin position="261"/>
        <end position="536"/>
    </location>
</feature>
<evidence type="ECO:0000256" key="1">
    <source>
        <dbReference type="ARBA" id="ARBA00004906"/>
    </source>
</evidence>
<dbReference type="Proteomes" id="UP001172457">
    <property type="component" value="Chromosome 2"/>
</dbReference>
<evidence type="ECO:0000313" key="7">
    <source>
        <dbReference type="EMBL" id="KAJ9562434.1"/>
    </source>
</evidence>
<gene>
    <name evidence="7" type="ORF">OSB04_007594</name>
</gene>
<feature type="region of interest" description="Disordered" evidence="5">
    <location>
        <begin position="592"/>
        <end position="628"/>
    </location>
</feature>
<accession>A0AA38TLW3</accession>
<feature type="region of interest" description="Disordered" evidence="5">
    <location>
        <begin position="1"/>
        <end position="30"/>
    </location>
</feature>
<evidence type="ECO:0000313" key="8">
    <source>
        <dbReference type="Proteomes" id="UP001172457"/>
    </source>
</evidence>
<evidence type="ECO:0000259" key="6">
    <source>
        <dbReference type="PROSITE" id="PS51649"/>
    </source>
</evidence>
<dbReference type="InterPro" id="IPR027356">
    <property type="entry name" value="NPH3_dom"/>
</dbReference>
<dbReference type="SUPFAM" id="SSF54695">
    <property type="entry name" value="POZ domain"/>
    <property type="match status" value="1"/>
</dbReference>
<evidence type="ECO:0000256" key="5">
    <source>
        <dbReference type="SAM" id="MobiDB-lite"/>
    </source>
</evidence>
<dbReference type="Pfam" id="PF03000">
    <property type="entry name" value="NPH3"/>
    <property type="match status" value="1"/>
</dbReference>
<keyword evidence="8" id="KW-1185">Reference proteome</keyword>
<comment type="pathway">
    <text evidence="1">Protein modification; protein ubiquitination.</text>
</comment>
<feature type="compositionally biased region" description="Basic residues" evidence="5">
    <location>
        <begin position="652"/>
        <end position="665"/>
    </location>
</feature>
<reference evidence="7" key="1">
    <citation type="submission" date="2023-03" db="EMBL/GenBank/DDBJ databases">
        <title>Chromosome-scale reference genome and RAD-based genetic map of yellow starthistle (Centaurea solstitialis) reveal putative structural variation and QTLs associated with invader traits.</title>
        <authorList>
            <person name="Reatini B."/>
            <person name="Cang F.A."/>
            <person name="Jiang Q."/>
            <person name="Mckibben M.T.W."/>
            <person name="Barker M.S."/>
            <person name="Rieseberg L.H."/>
            <person name="Dlugosch K.M."/>
        </authorList>
    </citation>
    <scope>NUCLEOTIDE SEQUENCE</scope>
    <source>
        <strain evidence="7">CAN-66</strain>
        <tissue evidence="7">Leaf</tissue>
    </source>
</reference>
<dbReference type="PANTHER" id="PTHR32370">
    <property type="entry name" value="OS12G0117600 PROTEIN"/>
    <property type="match status" value="1"/>
</dbReference>
<comment type="caution">
    <text evidence="7">The sequence shown here is derived from an EMBL/GenBank/DDBJ whole genome shotgun (WGS) entry which is preliminary data.</text>
</comment>
<feature type="region of interest" description="Disordered" evidence="5">
    <location>
        <begin position="640"/>
        <end position="665"/>
    </location>
</feature>
<sequence length="665" mass="74633">MEQRERGGAMVTRRAPEMSHQGRGGMPEEEIGASDVSVYRKKVLNELINFHEENLMFSQEMPSDVTVHAGGVSFPLHKLNNASFIPGLYLSKFNLHFFHFTQFPLVSKCGYIRKLASNPKDVDPLVIEIPDIPGGSEAFELAAKFCYGINFEISTENIAMVRCVAEFLEMTEDHAIGNLVSRSEAYLNEVGLKTLAGAVSILQSSTNFLAMAEKVKLINRCVDTIAFVVTKESRFCSSEGSGALISSTTSSSSVNPKVVVDWWAEDLIVLRIDIFQRVLLAMISRGFKQYALGPILMLYAQKCLRGLEIFGNIKKRIDPQQEHEKRTVLETIVSLLPRERNAMSVSFISMLLRAAIYLETTMACRLDLEKRMGLQLPQAVLDDILIPSFHFDGDTLFDVDTVQRALMNYLEYELDRNRDHEEYVSSSSSQSDIEKVGKLMEGYLAEIGSDRNLSVSKFVNLGEQIPEQAKVTEDGMYRAIDIFLKAHPTLSDMERKKVCSLMDCQKLSREACAHAAQNDRLPVQTVVQVLYYEQQRLRDTIDGGPIAIEPTSKLDPLTTTRNQSLADELSRLKKENQDLKFELLKMKMRLKEIEKPSTTDKSATSSPVGGTRYSADKPPLPRKSFMNSVSKKLGKLTPFLRADGILPSSTRGKNKPSKDRRHSIS</sequence>
<evidence type="ECO:0000256" key="4">
    <source>
        <dbReference type="SAM" id="Coils"/>
    </source>
</evidence>
<dbReference type="InterPro" id="IPR011333">
    <property type="entry name" value="SKP1/BTB/POZ_sf"/>
</dbReference>
<dbReference type="EMBL" id="JARYMX010000002">
    <property type="protein sequence ID" value="KAJ9562434.1"/>
    <property type="molecule type" value="Genomic_DNA"/>
</dbReference>
<dbReference type="Gene3D" id="3.30.710.10">
    <property type="entry name" value="Potassium Channel Kv1.1, Chain A"/>
    <property type="match status" value="1"/>
</dbReference>
<name>A0AA38TLW3_9ASTR</name>
<keyword evidence="2" id="KW-0833">Ubl conjugation pathway</keyword>
<proteinExistence type="inferred from homology"/>
<comment type="similarity">
    <text evidence="3">Belongs to the NPH3 family.</text>
</comment>
<evidence type="ECO:0000256" key="2">
    <source>
        <dbReference type="ARBA" id="ARBA00022786"/>
    </source>
</evidence>
<dbReference type="InterPro" id="IPR043454">
    <property type="entry name" value="NPH3/RPT2-like"/>
</dbReference>
<evidence type="ECO:0000256" key="3">
    <source>
        <dbReference type="PROSITE-ProRule" id="PRU00982"/>
    </source>
</evidence>
<feature type="compositionally biased region" description="Polar residues" evidence="5">
    <location>
        <begin position="599"/>
        <end position="608"/>
    </location>
</feature>
<protein>
    <recommendedName>
        <fullName evidence="6">NPH3 domain-containing protein</fullName>
    </recommendedName>
</protein>